<dbReference type="OrthoDB" id="2530521at2759"/>
<dbReference type="GO" id="GO:0005634">
    <property type="term" value="C:nucleus"/>
    <property type="evidence" value="ECO:0000318"/>
    <property type="project" value="GO_Central"/>
</dbReference>
<dbReference type="PANTHER" id="PTHR10657:SF4">
    <property type="entry name" value="PEPTIDYL-PROLYL CIS-TRANS ISOMERASE-RELATED"/>
    <property type="match status" value="1"/>
</dbReference>
<dbReference type="FunFam" id="3.10.50.40:FF:000010">
    <property type="entry name" value="Peptidyl-prolyl cis-trans isomerase Pin1"/>
    <property type="match status" value="1"/>
</dbReference>
<proteinExistence type="inferred from homology"/>
<dbReference type="AlphaFoldDB" id="A0A0K9P6U6"/>
<evidence type="ECO:0000313" key="10">
    <source>
        <dbReference type="EMBL" id="KMZ64728.1"/>
    </source>
</evidence>
<accession>A0A0K9P6U6</accession>
<evidence type="ECO:0000256" key="7">
    <source>
        <dbReference type="RuleBase" id="RU363014"/>
    </source>
</evidence>
<dbReference type="Gene3D" id="3.10.50.40">
    <property type="match status" value="1"/>
</dbReference>
<dbReference type="InterPro" id="IPR046357">
    <property type="entry name" value="PPIase_dom_sf"/>
</dbReference>
<keyword evidence="3 6" id="KW-0697">Rotamase</keyword>
<dbReference type="EMBL" id="LFYR01001099">
    <property type="protein sequence ID" value="KMZ64728.1"/>
    <property type="molecule type" value="Genomic_DNA"/>
</dbReference>
<evidence type="ECO:0000259" key="9">
    <source>
        <dbReference type="PROSITE" id="PS50198"/>
    </source>
</evidence>
<dbReference type="Pfam" id="PF00639">
    <property type="entry name" value="Rotamase"/>
    <property type="match status" value="1"/>
</dbReference>
<evidence type="ECO:0000256" key="8">
    <source>
        <dbReference type="SAM" id="MobiDB-lite"/>
    </source>
</evidence>
<sequence>MRKSFLLIYHQLTKQVSTEQTFFHCLSFSFCLSLNSTRRISRTLRMKPDALIKRKWSCSSSSYEEVTSKRAKESPLPSPDKEQSGRRSNNKEMLAVEKVTACHILVKHSESRRKASWKDPEGVEIKKTPRHIALEKLTGARKEIVDRKKKFEDVARKLSDCSSAKRGGSLGSFGRGKMQKSFEEVVFALKVGEISEIVNTDSGFHIILRTA</sequence>
<comment type="caution">
    <text evidence="10">The sequence shown here is derived from an EMBL/GenBank/DDBJ whole genome shotgun (WGS) entry which is preliminary data.</text>
</comment>
<evidence type="ECO:0000256" key="5">
    <source>
        <dbReference type="ARBA" id="ARBA00054757"/>
    </source>
</evidence>
<name>A0A0K9P6U6_ZOSMR</name>
<dbReference type="EC" id="5.2.1.8" evidence="7"/>
<dbReference type="GO" id="GO:0005829">
    <property type="term" value="C:cytosol"/>
    <property type="evidence" value="ECO:0000318"/>
    <property type="project" value="GO_Central"/>
</dbReference>
<gene>
    <name evidence="10" type="ORF">ZOSMA_34G00030</name>
</gene>
<dbReference type="PANTHER" id="PTHR10657">
    <property type="entry name" value="PEPTIDYL-PROLYL CIS-TRANS ISOMERASE"/>
    <property type="match status" value="1"/>
</dbReference>
<organism evidence="10 11">
    <name type="scientific">Zostera marina</name>
    <name type="common">Eelgrass</name>
    <dbReference type="NCBI Taxonomy" id="29655"/>
    <lineage>
        <taxon>Eukaryota</taxon>
        <taxon>Viridiplantae</taxon>
        <taxon>Streptophyta</taxon>
        <taxon>Embryophyta</taxon>
        <taxon>Tracheophyta</taxon>
        <taxon>Spermatophyta</taxon>
        <taxon>Magnoliopsida</taxon>
        <taxon>Liliopsida</taxon>
        <taxon>Zosteraceae</taxon>
        <taxon>Zostera</taxon>
    </lineage>
</organism>
<dbReference type="Proteomes" id="UP000036987">
    <property type="component" value="Unassembled WGS sequence"/>
</dbReference>
<dbReference type="PROSITE" id="PS50198">
    <property type="entry name" value="PPIC_PPIASE_2"/>
    <property type="match status" value="1"/>
</dbReference>
<keyword evidence="4 6" id="KW-0413">Isomerase</keyword>
<dbReference type="InterPro" id="IPR051370">
    <property type="entry name" value="PPIase_Pin1"/>
</dbReference>
<evidence type="ECO:0000256" key="6">
    <source>
        <dbReference type="PROSITE-ProRule" id="PRU00278"/>
    </source>
</evidence>
<evidence type="ECO:0000256" key="3">
    <source>
        <dbReference type="ARBA" id="ARBA00023110"/>
    </source>
</evidence>
<comment type="catalytic activity">
    <reaction evidence="1 7">
        <text>[protein]-peptidylproline (omega=180) = [protein]-peptidylproline (omega=0)</text>
        <dbReference type="Rhea" id="RHEA:16237"/>
        <dbReference type="Rhea" id="RHEA-COMP:10747"/>
        <dbReference type="Rhea" id="RHEA-COMP:10748"/>
        <dbReference type="ChEBI" id="CHEBI:83833"/>
        <dbReference type="ChEBI" id="CHEBI:83834"/>
        <dbReference type="EC" id="5.2.1.8"/>
    </reaction>
</comment>
<evidence type="ECO:0000313" key="11">
    <source>
        <dbReference type="Proteomes" id="UP000036987"/>
    </source>
</evidence>
<comment type="function">
    <text evidence="5">Prolyl cis/trans isomerase with specificity for phospho-Ser-Pro bonds.</text>
</comment>
<feature type="domain" description="PpiC" evidence="9">
    <location>
        <begin position="96"/>
        <end position="211"/>
    </location>
</feature>
<protein>
    <recommendedName>
        <fullName evidence="7">Peptidyl-prolyl cis-trans isomerase</fullName>
        <ecNumber evidence="7">5.2.1.8</ecNumber>
    </recommendedName>
</protein>
<dbReference type="InterPro" id="IPR000297">
    <property type="entry name" value="PPIase_PpiC"/>
</dbReference>
<evidence type="ECO:0000256" key="4">
    <source>
        <dbReference type="ARBA" id="ARBA00023235"/>
    </source>
</evidence>
<comment type="similarity">
    <text evidence="2">Belongs to the PpiC/parvulin rotamase family.</text>
</comment>
<dbReference type="InterPro" id="IPR023058">
    <property type="entry name" value="PPIase_PpiC_CS"/>
</dbReference>
<evidence type="ECO:0000256" key="2">
    <source>
        <dbReference type="ARBA" id="ARBA00007656"/>
    </source>
</evidence>
<dbReference type="GO" id="GO:0003755">
    <property type="term" value="F:peptidyl-prolyl cis-trans isomerase activity"/>
    <property type="evidence" value="ECO:0000318"/>
    <property type="project" value="GO_Central"/>
</dbReference>
<evidence type="ECO:0000256" key="1">
    <source>
        <dbReference type="ARBA" id="ARBA00000971"/>
    </source>
</evidence>
<feature type="compositionally biased region" description="Basic and acidic residues" evidence="8">
    <location>
        <begin position="67"/>
        <end position="85"/>
    </location>
</feature>
<feature type="region of interest" description="Disordered" evidence="8">
    <location>
        <begin position="67"/>
        <end position="92"/>
    </location>
</feature>
<reference evidence="11" key="1">
    <citation type="journal article" date="2016" name="Nature">
        <title>The genome of the seagrass Zostera marina reveals angiosperm adaptation to the sea.</title>
        <authorList>
            <person name="Olsen J.L."/>
            <person name="Rouze P."/>
            <person name="Verhelst B."/>
            <person name="Lin Y.-C."/>
            <person name="Bayer T."/>
            <person name="Collen J."/>
            <person name="Dattolo E."/>
            <person name="De Paoli E."/>
            <person name="Dittami S."/>
            <person name="Maumus F."/>
            <person name="Michel G."/>
            <person name="Kersting A."/>
            <person name="Lauritano C."/>
            <person name="Lohaus R."/>
            <person name="Toepel M."/>
            <person name="Tonon T."/>
            <person name="Vanneste K."/>
            <person name="Amirebrahimi M."/>
            <person name="Brakel J."/>
            <person name="Bostroem C."/>
            <person name="Chovatia M."/>
            <person name="Grimwood J."/>
            <person name="Jenkins J.W."/>
            <person name="Jueterbock A."/>
            <person name="Mraz A."/>
            <person name="Stam W.T."/>
            <person name="Tice H."/>
            <person name="Bornberg-Bauer E."/>
            <person name="Green P.J."/>
            <person name="Pearson G.A."/>
            <person name="Procaccini G."/>
            <person name="Duarte C.M."/>
            <person name="Schmutz J."/>
            <person name="Reusch T.B.H."/>
            <person name="Van de Peer Y."/>
        </authorList>
    </citation>
    <scope>NUCLEOTIDE SEQUENCE [LARGE SCALE GENOMIC DNA]</scope>
    <source>
        <strain evidence="11">cv. Finnish</strain>
    </source>
</reference>
<dbReference type="SUPFAM" id="SSF54534">
    <property type="entry name" value="FKBP-like"/>
    <property type="match status" value="1"/>
</dbReference>
<dbReference type="STRING" id="29655.A0A0K9P6U6"/>
<keyword evidence="11" id="KW-1185">Reference proteome</keyword>
<dbReference type="PROSITE" id="PS01096">
    <property type="entry name" value="PPIC_PPIASE_1"/>
    <property type="match status" value="1"/>
</dbReference>